<dbReference type="Pfam" id="PF02737">
    <property type="entry name" value="3HCDH_N"/>
    <property type="match status" value="1"/>
</dbReference>
<evidence type="ECO:0000256" key="1">
    <source>
        <dbReference type="ARBA" id="ARBA00005005"/>
    </source>
</evidence>
<dbReference type="SUPFAM" id="SSF52096">
    <property type="entry name" value="ClpP/crotonase"/>
    <property type="match status" value="1"/>
</dbReference>
<dbReference type="SUPFAM" id="SSF51735">
    <property type="entry name" value="NAD(P)-binding Rossmann-fold domains"/>
    <property type="match status" value="1"/>
</dbReference>
<dbReference type="KEGG" id="wch:wcw_1274"/>
<dbReference type="RefSeq" id="WP_013182338.1">
    <property type="nucleotide sequence ID" value="NC_014225.1"/>
</dbReference>
<dbReference type="PANTHER" id="PTHR43612">
    <property type="entry name" value="TRIFUNCTIONAL ENZYME SUBUNIT ALPHA"/>
    <property type="match status" value="1"/>
</dbReference>
<evidence type="ECO:0000256" key="10">
    <source>
        <dbReference type="ARBA" id="ARBA00023239"/>
    </source>
</evidence>
<dbReference type="STRING" id="716544.wcw_1274"/>
<evidence type="ECO:0000256" key="12">
    <source>
        <dbReference type="ARBA" id="ARBA00049556"/>
    </source>
</evidence>
<evidence type="ECO:0000313" key="16">
    <source>
        <dbReference type="Proteomes" id="UP000001505"/>
    </source>
</evidence>
<dbReference type="Gene3D" id="1.10.1040.50">
    <property type="match status" value="1"/>
</dbReference>
<evidence type="ECO:0000256" key="6">
    <source>
        <dbReference type="ARBA" id="ARBA00022963"/>
    </source>
</evidence>
<comment type="similarity">
    <text evidence="3">In the N-terminal section; belongs to the enoyl-CoA hydratase/isomerase family.</text>
</comment>
<keyword evidence="15" id="KW-0413">Isomerase</keyword>
<gene>
    <name evidence="15" type="primary">fadB</name>
    <name evidence="15" type="ordered locus">wcw_1274</name>
</gene>
<dbReference type="UniPathway" id="UPA00659"/>
<dbReference type="Pfam" id="PF00378">
    <property type="entry name" value="ECH_1"/>
    <property type="match status" value="1"/>
</dbReference>
<evidence type="ECO:0000256" key="9">
    <source>
        <dbReference type="ARBA" id="ARBA00023098"/>
    </source>
</evidence>
<evidence type="ECO:0000256" key="4">
    <source>
        <dbReference type="ARBA" id="ARBA00012076"/>
    </source>
</evidence>
<dbReference type="InterPro" id="IPR036291">
    <property type="entry name" value="NAD(P)-bd_dom_sf"/>
</dbReference>
<dbReference type="GO" id="GO:0004300">
    <property type="term" value="F:enoyl-CoA hydratase activity"/>
    <property type="evidence" value="ECO:0007669"/>
    <property type="project" value="UniProtKB-EC"/>
</dbReference>
<dbReference type="GO" id="GO:0006635">
    <property type="term" value="P:fatty acid beta-oxidation"/>
    <property type="evidence" value="ECO:0007669"/>
    <property type="project" value="UniProtKB-UniPathway"/>
</dbReference>
<evidence type="ECO:0000256" key="2">
    <source>
        <dbReference type="ARBA" id="ARBA00007005"/>
    </source>
</evidence>
<dbReference type="InterPro" id="IPR006176">
    <property type="entry name" value="3-OHacyl-CoA_DH_NAD-bd"/>
</dbReference>
<feature type="domain" description="3-hydroxyacyl-CoA dehydrogenase C-terminal" evidence="13">
    <location>
        <begin position="505"/>
        <end position="598"/>
    </location>
</feature>
<dbReference type="OrthoDB" id="9771883at2"/>
<dbReference type="Proteomes" id="UP000001505">
    <property type="component" value="Chromosome"/>
</dbReference>
<comment type="similarity">
    <text evidence="2">In the central section; belongs to the 3-hydroxyacyl-CoA dehydrogenase family.</text>
</comment>
<evidence type="ECO:0000259" key="13">
    <source>
        <dbReference type="Pfam" id="PF00725"/>
    </source>
</evidence>
<dbReference type="GO" id="GO:0016509">
    <property type="term" value="F:long-chain (3S)-3-hydroxyacyl-CoA dehydrogenase (NAD+) activity"/>
    <property type="evidence" value="ECO:0007669"/>
    <property type="project" value="TreeGrafter"/>
</dbReference>
<dbReference type="EMBL" id="CP001928">
    <property type="protein sequence ID" value="ADI38626.1"/>
    <property type="molecule type" value="Genomic_DNA"/>
</dbReference>
<dbReference type="InterPro" id="IPR050136">
    <property type="entry name" value="FA_oxidation_alpha_subunit"/>
</dbReference>
<keyword evidence="9" id="KW-0443">Lipid metabolism</keyword>
<dbReference type="eggNOG" id="COG1024">
    <property type="taxonomic scope" value="Bacteria"/>
</dbReference>
<keyword evidence="16" id="KW-1185">Reference proteome</keyword>
<dbReference type="CDD" id="cd06558">
    <property type="entry name" value="crotonase-like"/>
    <property type="match status" value="1"/>
</dbReference>
<dbReference type="Gene3D" id="3.40.50.720">
    <property type="entry name" value="NAD(P)-binding Rossmann-like Domain"/>
    <property type="match status" value="1"/>
</dbReference>
<dbReference type="PANTHER" id="PTHR43612:SF3">
    <property type="entry name" value="TRIFUNCTIONAL ENZYME SUBUNIT ALPHA, MITOCHONDRIAL"/>
    <property type="match status" value="1"/>
</dbReference>
<keyword evidence="8" id="KW-0520">NAD</keyword>
<organism evidence="15 16">
    <name type="scientific">Waddlia chondrophila (strain ATCC VR-1470 / WSU 86-1044)</name>
    <dbReference type="NCBI Taxonomy" id="716544"/>
    <lineage>
        <taxon>Bacteria</taxon>
        <taxon>Pseudomonadati</taxon>
        <taxon>Chlamydiota</taxon>
        <taxon>Chlamydiia</taxon>
        <taxon>Parachlamydiales</taxon>
        <taxon>Waddliaceae</taxon>
        <taxon>Waddlia</taxon>
    </lineage>
</organism>
<keyword evidence="5" id="KW-0276">Fatty acid metabolism</keyword>
<comment type="catalytic activity">
    <reaction evidence="12">
        <text>a (3S)-3-hydroxyacyl-CoA + NAD(+) = a 3-oxoacyl-CoA + NADH + H(+)</text>
        <dbReference type="Rhea" id="RHEA:22432"/>
        <dbReference type="ChEBI" id="CHEBI:15378"/>
        <dbReference type="ChEBI" id="CHEBI:57318"/>
        <dbReference type="ChEBI" id="CHEBI:57540"/>
        <dbReference type="ChEBI" id="CHEBI:57945"/>
        <dbReference type="ChEBI" id="CHEBI:90726"/>
        <dbReference type="EC" id="1.1.1.35"/>
    </reaction>
</comment>
<sequence length="714" mass="79599">MGKAFHLTIDPNGIARLAFDYPGEKVNKISLEVLEELDAVLEGIKDNQQIKALVITSAKEKIFIAGADLKSFERLFKNFDLAEGMIKKGHSVYNKLEELPFPSIAVIDGVCLGGGLELALACTYRVVGDSSKTTLGLPETNLGIFPGWGGTQRLPRLVGLMEGLKMVLTGRPVDAKKAFKIHLADAIFPSEFMKEKTDAFVEEILTSKGKEKVLERRKSRGLMSLLFERNPIGRAFVFWQSRRSVLQKTKGQYPSPLAALDLIQNTYTMPLKKGLKKEVEAFVKSMSGAFQCAPNLIYIFFNSEQMKKDPGMIGGQATGKEVKSVGVLGAGVMGSGIAWLMSYRDLPVRMKDVNWKAVGSGFKSAWDTYKVLIKKRKLKPAQANRKFHLISGTIDYTGFDKLDFVIEAAVENLELKHKILKELEANVRPDAIIATNTSSLTIDELAPALKHPERLVGMHFFNPPARMPLVEIVSGEKTSPEAVQTVFELCQRLKKTPVVVGDCSGFLVNRVFAHGFVEIMRMLEEGVPQERLDKLFLKFGLPMAPFVLADEIGNDVNLKAMKSFESAYGIRMEVPKLLEKLNEKQLYGRKVGKGFYIYDKKSKKINPEITSFLPHQNGMNISDTDAIDRVMLAMINEAARCLQENVIHNPGYLDMALVFGVGFPPFRGGLLRYADSIGIEKLMDKYGHLVSTYGERFVPCEKLKEMQASRRGFF</sequence>
<dbReference type="InterPro" id="IPR008927">
    <property type="entry name" value="6-PGluconate_DH-like_C_sf"/>
</dbReference>
<evidence type="ECO:0000256" key="8">
    <source>
        <dbReference type="ARBA" id="ARBA00023027"/>
    </source>
</evidence>
<evidence type="ECO:0000313" key="15">
    <source>
        <dbReference type="EMBL" id="ADI38626.1"/>
    </source>
</evidence>
<dbReference type="InterPro" id="IPR001753">
    <property type="entry name" value="Enoyl-CoA_hydra/iso"/>
</dbReference>
<proteinExistence type="inferred from homology"/>
<dbReference type="AlphaFoldDB" id="D6YWW5"/>
<dbReference type="eggNOG" id="COG1250">
    <property type="taxonomic scope" value="Bacteria"/>
</dbReference>
<dbReference type="InterPro" id="IPR006108">
    <property type="entry name" value="3HC_DH_C"/>
</dbReference>
<reference evidence="15 16" key="1">
    <citation type="journal article" date="2010" name="PLoS ONE">
        <title>The Waddlia genome: a window into chlamydial biology.</title>
        <authorList>
            <person name="Bertelli C."/>
            <person name="Collyn F."/>
            <person name="Croxatto A."/>
            <person name="Ruckert C."/>
            <person name="Polkinghorne A."/>
            <person name="Kebbi-Beghdadi C."/>
            <person name="Goesmann A."/>
            <person name="Vaughan L."/>
            <person name="Greub G."/>
        </authorList>
    </citation>
    <scope>NUCLEOTIDE SEQUENCE [LARGE SCALE GENOMIC DNA]</scope>
    <source>
        <strain evidence="16">ATCC VR-1470 / WSU 86-1044</strain>
    </source>
</reference>
<keyword evidence="10" id="KW-0456">Lyase</keyword>
<keyword evidence="6" id="KW-0442">Lipid degradation</keyword>
<keyword evidence="11" id="KW-0511">Multifunctional enzyme</keyword>
<protein>
    <recommendedName>
        <fullName evidence="4">enoyl-CoA hydratase</fullName>
        <ecNumber evidence="4">4.2.1.17</ecNumber>
    </recommendedName>
</protein>
<dbReference type="FunFam" id="3.40.50.720:FF:000009">
    <property type="entry name" value="Fatty oxidation complex, alpha subunit"/>
    <property type="match status" value="1"/>
</dbReference>
<dbReference type="Gene3D" id="3.90.226.10">
    <property type="entry name" value="2-enoyl-CoA Hydratase, Chain A, domain 1"/>
    <property type="match status" value="1"/>
</dbReference>
<comment type="pathway">
    <text evidence="1">Lipid metabolism; fatty acid beta-oxidation.</text>
</comment>
<dbReference type="GO" id="GO:0016853">
    <property type="term" value="F:isomerase activity"/>
    <property type="evidence" value="ECO:0007669"/>
    <property type="project" value="UniProtKB-KW"/>
</dbReference>
<accession>D6YWW5</accession>
<evidence type="ECO:0000256" key="5">
    <source>
        <dbReference type="ARBA" id="ARBA00022832"/>
    </source>
</evidence>
<keyword evidence="7" id="KW-0560">Oxidoreductase</keyword>
<dbReference type="HOGENOM" id="CLU_009834_16_2_0"/>
<evidence type="ECO:0000256" key="3">
    <source>
        <dbReference type="ARBA" id="ARBA00008750"/>
    </source>
</evidence>
<evidence type="ECO:0000256" key="11">
    <source>
        <dbReference type="ARBA" id="ARBA00023268"/>
    </source>
</evidence>
<name>D6YWW5_WADCW</name>
<dbReference type="InterPro" id="IPR029045">
    <property type="entry name" value="ClpP/crotonase-like_dom_sf"/>
</dbReference>
<dbReference type="EC" id="4.2.1.17" evidence="4"/>
<evidence type="ECO:0000256" key="7">
    <source>
        <dbReference type="ARBA" id="ARBA00023002"/>
    </source>
</evidence>
<dbReference type="Pfam" id="PF00725">
    <property type="entry name" value="3HCDH"/>
    <property type="match status" value="1"/>
</dbReference>
<feature type="domain" description="3-hydroxyacyl-CoA dehydrogenase NAD binding" evidence="14">
    <location>
        <begin position="325"/>
        <end position="503"/>
    </location>
</feature>
<dbReference type="GO" id="GO:0070403">
    <property type="term" value="F:NAD+ binding"/>
    <property type="evidence" value="ECO:0007669"/>
    <property type="project" value="InterPro"/>
</dbReference>
<dbReference type="FunFam" id="3.90.226.10:FF:000011">
    <property type="entry name" value="Fatty acid oxidation complex subunit alpha"/>
    <property type="match status" value="1"/>
</dbReference>
<dbReference type="SUPFAM" id="SSF48179">
    <property type="entry name" value="6-phosphogluconate dehydrogenase C-terminal domain-like"/>
    <property type="match status" value="2"/>
</dbReference>
<evidence type="ECO:0000259" key="14">
    <source>
        <dbReference type="Pfam" id="PF02737"/>
    </source>
</evidence>